<keyword evidence="1" id="KW-0472">Membrane</keyword>
<dbReference type="EMBL" id="CP095046">
    <property type="protein sequence ID" value="UOQ70670.1"/>
    <property type="molecule type" value="Genomic_DNA"/>
</dbReference>
<dbReference type="Proteomes" id="UP000831796">
    <property type="component" value="Chromosome"/>
</dbReference>
<evidence type="ECO:0000313" key="3">
    <source>
        <dbReference type="Proteomes" id="UP000831796"/>
    </source>
</evidence>
<evidence type="ECO:0000313" key="2">
    <source>
        <dbReference type="EMBL" id="UOQ70670.1"/>
    </source>
</evidence>
<gene>
    <name evidence="2" type="ORF">MUN79_18435</name>
</gene>
<keyword evidence="3" id="KW-1185">Reference proteome</keyword>
<accession>A0A8T9Q4E5</accession>
<reference evidence="2" key="1">
    <citation type="submission" date="2022-04" db="EMBL/GenBank/DDBJ databases">
        <title>Hymenobacter sp. isolated from the air.</title>
        <authorList>
            <person name="Won M."/>
            <person name="Lee C.-M."/>
            <person name="Woen H.-Y."/>
            <person name="Kwon S.-W."/>
        </authorList>
    </citation>
    <scope>NUCLEOTIDE SEQUENCE</scope>
    <source>
        <strain evidence="2">5116S-3</strain>
    </source>
</reference>
<keyword evidence="1" id="KW-0812">Transmembrane</keyword>
<dbReference type="RefSeq" id="WP_244674088.1">
    <property type="nucleotide sequence ID" value="NZ_CP095046.1"/>
</dbReference>
<sequence length="113" mass="12229">MDPIAESKLSRQRIEKLYKTALYSYSAPFALAGGGLLASFVSDEAERFFFAAAALSLLPLVIVGLVCTIIGLRVAFATSDYQKKDIGYANLIMGLILFALAFLGMGFAYLMTD</sequence>
<evidence type="ECO:0000256" key="1">
    <source>
        <dbReference type="SAM" id="Phobius"/>
    </source>
</evidence>
<feature type="transmembrane region" description="Helical" evidence="1">
    <location>
        <begin position="48"/>
        <end position="76"/>
    </location>
</feature>
<dbReference type="KEGG" id="hcu:MUN79_18435"/>
<dbReference type="AlphaFoldDB" id="A0A8T9Q4E5"/>
<feature type="transmembrane region" description="Helical" evidence="1">
    <location>
        <begin position="88"/>
        <end position="111"/>
    </location>
</feature>
<proteinExistence type="predicted"/>
<protein>
    <submittedName>
        <fullName evidence="2">Uncharacterized protein</fullName>
    </submittedName>
</protein>
<name>A0A8T9Q4E5_9BACT</name>
<feature type="transmembrane region" description="Helical" evidence="1">
    <location>
        <begin position="21"/>
        <end position="42"/>
    </location>
</feature>
<keyword evidence="1" id="KW-1133">Transmembrane helix</keyword>
<organism evidence="2 3">
    <name type="scientific">Hymenobacter cellulosilyticus</name>
    <dbReference type="NCBI Taxonomy" id="2932248"/>
    <lineage>
        <taxon>Bacteria</taxon>
        <taxon>Pseudomonadati</taxon>
        <taxon>Bacteroidota</taxon>
        <taxon>Cytophagia</taxon>
        <taxon>Cytophagales</taxon>
        <taxon>Hymenobacteraceae</taxon>
        <taxon>Hymenobacter</taxon>
    </lineage>
</organism>